<sequence length="562" mass="63163">MESVIWALPEPELVLVAFAVSLAFSWWSYGHTKPSVNHLKSLDHLIIDKQAKKILKVDEHVYIASGYGTTTCALIEGNDGCVLVNALDSFEWAMEARSAFSFITKKPLKAIILSRFDPSFVNGLPIWLENDSPMGKRKESPRIFVHEEFPKVMNEHLALAVKQRLSVFSNMTISADGPNVPIELLRTFPSDLTVDICGLALELVHLGGLAKDEIGLWWPEQRIFFASDSIGLEIPDLFPIHGGPQRDPMQWIEGVEKVQKLEPEVLIMSHARPILVQAEIKEVLEIQQAVIRFLHDQTVRYMNKGLFPDQIVELIKLPIALGNHPIMALSQVPTSWIIRGLFNYYMGWFSGKASELNPQSPSVAKTKWIQLLGGELNVLQHAQRALAQDELEWGLELIELLHGANSTAESRAIHNSIMVQLAARPGLAAKEREFLTSLAGPTLRFAQEPTKSLIAENLTLNECHMILRSRVDPSKFPTGFNKKIRIRFTDHANLPLLSVEIRNSVVVIQDGSSEGHANKDWRPALSVELELNAWKVFCVHGTLDERYQAYYQKMVGPYQGTK</sequence>
<dbReference type="SMART" id="SM00849">
    <property type="entry name" value="Lactamase_B"/>
    <property type="match status" value="1"/>
</dbReference>
<dbReference type="PANTHER" id="PTHR43223">
    <property type="entry name" value="ALKYL/ARYL-SULFATASE"/>
    <property type="match status" value="1"/>
</dbReference>
<gene>
    <name evidence="2" type="ORF">TCAL_06138</name>
</gene>
<evidence type="ECO:0000259" key="1">
    <source>
        <dbReference type="SMART" id="SM00849"/>
    </source>
</evidence>
<dbReference type="EMBL" id="VCGU01000009">
    <property type="protein sequence ID" value="TRY70622.1"/>
    <property type="molecule type" value="Genomic_DNA"/>
</dbReference>
<reference evidence="2 3" key="1">
    <citation type="journal article" date="2018" name="Nat. Ecol. Evol.">
        <title>Genomic signatures of mitonuclear coevolution across populations of Tigriopus californicus.</title>
        <authorList>
            <person name="Barreto F.S."/>
            <person name="Watson E.T."/>
            <person name="Lima T.G."/>
            <person name="Willett C.S."/>
            <person name="Edmands S."/>
            <person name="Li W."/>
            <person name="Burton R.S."/>
        </authorList>
    </citation>
    <scope>NUCLEOTIDE SEQUENCE [LARGE SCALE GENOMIC DNA]</scope>
    <source>
        <strain evidence="2 3">San Diego</strain>
    </source>
</reference>
<dbReference type="PANTHER" id="PTHR43223:SF2">
    <property type="entry name" value="METALLO-BETA-LACTAMASE DOMAIN-CONTAINING PROTEIN"/>
    <property type="match status" value="1"/>
</dbReference>
<dbReference type="GO" id="GO:0046983">
    <property type="term" value="F:protein dimerization activity"/>
    <property type="evidence" value="ECO:0007669"/>
    <property type="project" value="InterPro"/>
</dbReference>
<feature type="domain" description="Metallo-beta-lactamase" evidence="1">
    <location>
        <begin position="69"/>
        <end position="270"/>
    </location>
</feature>
<dbReference type="Pfam" id="PF14863">
    <property type="entry name" value="Alkyl_sulf_dimr"/>
    <property type="match status" value="1"/>
</dbReference>
<dbReference type="Proteomes" id="UP000318571">
    <property type="component" value="Chromosome 9"/>
</dbReference>
<keyword evidence="3" id="KW-1185">Reference proteome</keyword>
<protein>
    <recommendedName>
        <fullName evidence="1">Metallo-beta-lactamase domain-containing protein</fullName>
    </recommendedName>
</protein>
<evidence type="ECO:0000313" key="2">
    <source>
        <dbReference type="EMBL" id="TRY70622.1"/>
    </source>
</evidence>
<evidence type="ECO:0000313" key="3">
    <source>
        <dbReference type="Proteomes" id="UP000318571"/>
    </source>
</evidence>
<dbReference type="OrthoDB" id="449487at2759"/>
<dbReference type="AlphaFoldDB" id="A0A553NYZ1"/>
<dbReference type="Gene3D" id="1.25.40.880">
    <property type="entry name" value="Alkyl sulfatase, dimerisation domain"/>
    <property type="match status" value="1"/>
</dbReference>
<dbReference type="InterPro" id="IPR038536">
    <property type="entry name" value="Alkyl/aryl-sulf_dimr_sf"/>
</dbReference>
<dbReference type="InterPro" id="IPR029228">
    <property type="entry name" value="Alkyl_sulf_dimr"/>
</dbReference>
<dbReference type="InterPro" id="IPR052195">
    <property type="entry name" value="Bact_Alkyl/Aryl-Sulfatase"/>
</dbReference>
<dbReference type="InterPro" id="IPR001279">
    <property type="entry name" value="Metallo-B-lactamas"/>
</dbReference>
<proteinExistence type="predicted"/>
<dbReference type="InterPro" id="IPR036866">
    <property type="entry name" value="RibonucZ/Hydroxyglut_hydro"/>
</dbReference>
<accession>A0A553NYZ1</accession>
<dbReference type="GO" id="GO:0031123">
    <property type="term" value="P:RNA 3'-end processing"/>
    <property type="evidence" value="ECO:0007669"/>
    <property type="project" value="UniProtKB-ARBA"/>
</dbReference>
<organism evidence="2 3">
    <name type="scientific">Tigriopus californicus</name>
    <name type="common">Marine copepod</name>
    <dbReference type="NCBI Taxonomy" id="6832"/>
    <lineage>
        <taxon>Eukaryota</taxon>
        <taxon>Metazoa</taxon>
        <taxon>Ecdysozoa</taxon>
        <taxon>Arthropoda</taxon>
        <taxon>Crustacea</taxon>
        <taxon>Multicrustacea</taxon>
        <taxon>Hexanauplia</taxon>
        <taxon>Copepoda</taxon>
        <taxon>Harpacticoida</taxon>
        <taxon>Harpacticidae</taxon>
        <taxon>Tigriopus</taxon>
    </lineage>
</organism>
<name>A0A553NYZ1_TIGCA</name>
<dbReference type="Gene3D" id="3.60.15.30">
    <property type="entry name" value="Metallo-beta-lactamase domain"/>
    <property type="match status" value="1"/>
</dbReference>
<dbReference type="SUPFAM" id="SSF56281">
    <property type="entry name" value="Metallo-hydrolase/oxidoreductase"/>
    <property type="match status" value="1"/>
</dbReference>
<comment type="caution">
    <text evidence="2">The sequence shown here is derived from an EMBL/GenBank/DDBJ whole genome shotgun (WGS) entry which is preliminary data.</text>
</comment>